<keyword evidence="1" id="KW-1133">Transmembrane helix</keyword>
<comment type="caution">
    <text evidence="2">The sequence shown here is derived from an EMBL/GenBank/DDBJ whole genome shotgun (WGS) entry which is preliminary data.</text>
</comment>
<evidence type="ECO:0000256" key="1">
    <source>
        <dbReference type="SAM" id="Phobius"/>
    </source>
</evidence>
<protein>
    <submittedName>
        <fullName evidence="2">DUF4153 domain-containing protein</fullName>
    </submittedName>
</protein>
<evidence type="ECO:0000313" key="3">
    <source>
        <dbReference type="Proteomes" id="UP001596028"/>
    </source>
</evidence>
<accession>A0ABV9FB71</accession>
<feature type="transmembrane region" description="Helical" evidence="1">
    <location>
        <begin position="158"/>
        <end position="180"/>
    </location>
</feature>
<dbReference type="Pfam" id="PF13687">
    <property type="entry name" value="DUF4153"/>
    <property type="match status" value="1"/>
</dbReference>
<gene>
    <name evidence="2" type="ORF">ACFO3S_08515</name>
</gene>
<organism evidence="2 3">
    <name type="scientific">Cohnella hongkongensis</name>
    <dbReference type="NCBI Taxonomy" id="178337"/>
    <lineage>
        <taxon>Bacteria</taxon>
        <taxon>Bacillati</taxon>
        <taxon>Bacillota</taxon>
        <taxon>Bacilli</taxon>
        <taxon>Bacillales</taxon>
        <taxon>Paenibacillaceae</taxon>
        <taxon>Cohnella</taxon>
    </lineage>
</organism>
<dbReference type="RefSeq" id="WP_378094369.1">
    <property type="nucleotide sequence ID" value="NZ_JBHSEP010000004.1"/>
</dbReference>
<name>A0ABV9FB71_9BACL</name>
<dbReference type="Proteomes" id="UP001596028">
    <property type="component" value="Unassembled WGS sequence"/>
</dbReference>
<proteinExistence type="predicted"/>
<feature type="transmembrane region" description="Helical" evidence="1">
    <location>
        <begin position="209"/>
        <end position="227"/>
    </location>
</feature>
<feature type="transmembrane region" description="Helical" evidence="1">
    <location>
        <begin position="297"/>
        <end position="316"/>
    </location>
</feature>
<keyword evidence="1" id="KW-0812">Transmembrane</keyword>
<feature type="transmembrane region" description="Helical" evidence="1">
    <location>
        <begin position="252"/>
        <end position="277"/>
    </location>
</feature>
<keyword evidence="1" id="KW-0472">Membrane</keyword>
<dbReference type="EMBL" id="JBHSEP010000004">
    <property type="protein sequence ID" value="MFC4598283.1"/>
    <property type="molecule type" value="Genomic_DNA"/>
</dbReference>
<sequence>MLATRKSDIGSSLLALVGAFALAAVSQYLFYDHAPGFSYPLFIALLYVYLFHDWRKQLAKTTGFGWFLLAAILLLSLTYGLFRNPVFQALNFLAIPALIFLHLAIVRGANRIAWWDVRIVGETLRHLIPLSLLQIPRVFRVLKVVLFRRLGSERKATAGKIAAGLVLAVPLLLVVIPLLASADGAFNRLLNGIPEWINRFSMSELFGRLLWIAVFGILFAIYFWSFAKPPRRNRAARGAAAAESPKPRIDSVVLTTVLLAVNAVYVLFVAIQFTYLFGAWEGALPDGTTYAEYARRGFGELAAVSAINFGLLIAALTCGGTRPGRVNALLYVLVGCSGVMLYSAYIRLAMYEEAYGYTYIRFLVYAFMIYLAFLLLVAALRIRTPLVPLSKCFIILSVAAYTLINYVGMDRLIAENNIARFEQTGKIDRSYLNRLSADAIPVLARFAEESDDAEMTKLLAARRDELNRESRDWRSFNLSVYWARKALQEMNQP</sequence>
<feature type="transmembrane region" description="Helical" evidence="1">
    <location>
        <begin position="358"/>
        <end position="380"/>
    </location>
</feature>
<dbReference type="InterPro" id="IPR025291">
    <property type="entry name" value="DUF4153"/>
</dbReference>
<feature type="transmembrane region" description="Helical" evidence="1">
    <location>
        <begin position="12"/>
        <end position="30"/>
    </location>
</feature>
<feature type="transmembrane region" description="Helical" evidence="1">
    <location>
        <begin position="392"/>
        <end position="409"/>
    </location>
</feature>
<feature type="transmembrane region" description="Helical" evidence="1">
    <location>
        <begin position="88"/>
        <end position="106"/>
    </location>
</feature>
<evidence type="ECO:0000313" key="2">
    <source>
        <dbReference type="EMBL" id="MFC4598283.1"/>
    </source>
</evidence>
<keyword evidence="3" id="KW-1185">Reference proteome</keyword>
<reference evidence="3" key="1">
    <citation type="journal article" date="2019" name="Int. J. Syst. Evol. Microbiol.">
        <title>The Global Catalogue of Microorganisms (GCM) 10K type strain sequencing project: providing services to taxonomists for standard genome sequencing and annotation.</title>
        <authorList>
            <consortium name="The Broad Institute Genomics Platform"/>
            <consortium name="The Broad Institute Genome Sequencing Center for Infectious Disease"/>
            <person name="Wu L."/>
            <person name="Ma J."/>
        </authorList>
    </citation>
    <scope>NUCLEOTIDE SEQUENCE [LARGE SCALE GENOMIC DNA]</scope>
    <source>
        <strain evidence="3">CCUG 49571</strain>
    </source>
</reference>
<feature type="transmembrane region" description="Helical" evidence="1">
    <location>
        <begin position="36"/>
        <end position="52"/>
    </location>
</feature>
<feature type="transmembrane region" description="Helical" evidence="1">
    <location>
        <begin position="328"/>
        <end position="346"/>
    </location>
</feature>
<feature type="transmembrane region" description="Helical" evidence="1">
    <location>
        <begin position="64"/>
        <end position="82"/>
    </location>
</feature>